<feature type="coiled-coil region" evidence="1">
    <location>
        <begin position="34"/>
        <end position="61"/>
    </location>
</feature>
<evidence type="ECO:0000313" key="3">
    <source>
        <dbReference type="EMBL" id="KAF4302660.1"/>
    </source>
</evidence>
<gene>
    <name evidence="3" type="ORF">GTA08_BOTSDO09240</name>
</gene>
<name>A0A8H4IJQ4_9PEZI</name>
<feature type="region of interest" description="Disordered" evidence="2">
    <location>
        <begin position="1"/>
        <end position="29"/>
    </location>
</feature>
<protein>
    <submittedName>
        <fullName evidence="3">Uncharacterized protein</fullName>
    </submittedName>
</protein>
<keyword evidence="4" id="KW-1185">Reference proteome</keyword>
<dbReference type="Proteomes" id="UP000572817">
    <property type="component" value="Unassembled WGS sequence"/>
</dbReference>
<accession>A0A8H4IJQ4</accession>
<dbReference type="AlphaFoldDB" id="A0A8H4IJQ4"/>
<evidence type="ECO:0000256" key="1">
    <source>
        <dbReference type="SAM" id="Coils"/>
    </source>
</evidence>
<reference evidence="3" key="1">
    <citation type="submission" date="2020-04" db="EMBL/GenBank/DDBJ databases">
        <title>Genome Assembly and Annotation of Botryosphaeria dothidea sdau 11-99, a Latent Pathogen of Apple Fruit Ring Rot in China.</title>
        <authorList>
            <person name="Yu C."/>
            <person name="Diao Y."/>
            <person name="Lu Q."/>
            <person name="Zhao J."/>
            <person name="Cui S."/>
            <person name="Peng C."/>
            <person name="He B."/>
            <person name="Liu H."/>
        </authorList>
    </citation>
    <scope>NUCLEOTIDE SEQUENCE [LARGE SCALE GENOMIC DNA]</scope>
    <source>
        <strain evidence="3">Sdau11-99</strain>
    </source>
</reference>
<dbReference type="OrthoDB" id="3662064at2759"/>
<dbReference type="EMBL" id="WWBZ02000062">
    <property type="protein sequence ID" value="KAF4302660.1"/>
    <property type="molecule type" value="Genomic_DNA"/>
</dbReference>
<comment type="caution">
    <text evidence="3">The sequence shown here is derived from an EMBL/GenBank/DDBJ whole genome shotgun (WGS) entry which is preliminary data.</text>
</comment>
<sequence length="115" mass="12783">MNWDFGLEPASGGHDASGESYGMEDPQADEDNTLHTIREDLGKIQAELQELKKTVENALELYGQRIGSTEKYIDDLLPWTVEVHGAIEQLTGRVEEADRVCQDGSSWAQCATEKD</sequence>
<organism evidence="3 4">
    <name type="scientific">Botryosphaeria dothidea</name>
    <dbReference type="NCBI Taxonomy" id="55169"/>
    <lineage>
        <taxon>Eukaryota</taxon>
        <taxon>Fungi</taxon>
        <taxon>Dikarya</taxon>
        <taxon>Ascomycota</taxon>
        <taxon>Pezizomycotina</taxon>
        <taxon>Dothideomycetes</taxon>
        <taxon>Dothideomycetes incertae sedis</taxon>
        <taxon>Botryosphaeriales</taxon>
        <taxon>Botryosphaeriaceae</taxon>
        <taxon>Botryosphaeria</taxon>
    </lineage>
</organism>
<evidence type="ECO:0000256" key="2">
    <source>
        <dbReference type="SAM" id="MobiDB-lite"/>
    </source>
</evidence>
<keyword evidence="1" id="KW-0175">Coiled coil</keyword>
<evidence type="ECO:0000313" key="4">
    <source>
        <dbReference type="Proteomes" id="UP000572817"/>
    </source>
</evidence>
<proteinExistence type="predicted"/>